<sequence>MHLFKTSEKYFQVHPWLVVEEGFDPQKQRLAESIFSLANEFMCVRGYFEEGYSGDHLLGSYFSQLYETLEVKYPQIFKGFVTEVAAMITAVDWLYTRITLDGETLDLATAQFSDFKRTLDLRDATLTREFIWTTGSQKQLKLTFIRFVDLQMTALGCQRIVLEPLNFSGEVHICSGLDFNTIYELAAGWDQTQGTGASKQQMAQTNFWTCERQQCVDDLHAIQARTQTSGCHLFSSFRVAADQPITPRLIEREKFIGIELTLNVQAQHATVFEKMAVNHWEQTADADQVWTNGLQLAQQLAEVTFDQALAEHRRGWTDFWNRMDIEIEGDPELQQGVRYSLFVLYVNYHGESERRNVLCKLGGEVYSGVNFWDTEIYCHRMYMFLDPKIARKLLMYRYHYLPKAIQNAQRVDLEGARYPFSTITGLEDSGTWQHVDLEIHQNEAIYYAIWHYAHVCQDKEFLYHEGIEMLLQMCRCMASWGGWSPKNGDFGFYGVMGPDEFHMMVNHNCYTNYLGKKMFNYTLEVLAEMQRDAPELYQQAVTKVQLRPEEPREWQRMAEKMRILKDEETGIYEQHDGYFDLPHIEVKDIPMSQIPIYKHWAYIRIFRYNMLKQPDFLNLPYFFSQDFTMEEKRQNYEFYEARTSHESSLSPSLHAILAAELGKLAEAYNFLAYAARLDLDNYNRNTEQGIHSSSAAGVWASMVSGFGGLRTDAETLIFNPTIPEQWNAYRFKIFYRGALLAVHVTHDKALFKVVEGHSVTVSIYGQSHRITPEGLEVQLLQ</sequence>
<feature type="domain" description="Glycoside hydrolase family 65 C-terminal" evidence="5">
    <location>
        <begin position="709"/>
        <end position="769"/>
    </location>
</feature>
<evidence type="ECO:0000256" key="3">
    <source>
        <dbReference type="PIRSR" id="PIRSR036289-51"/>
    </source>
</evidence>
<dbReference type="PANTHER" id="PTHR11051:SF14">
    <property type="entry name" value="MALTOSE PHOSPHORYLASE"/>
    <property type="match status" value="1"/>
</dbReference>
<name>A0A081C2X2_VECG1</name>
<dbReference type="STRING" id="1499967.U27_05902"/>
<gene>
    <name evidence="7" type="ORF">U27_05902</name>
</gene>
<dbReference type="GO" id="GO:0030246">
    <property type="term" value="F:carbohydrate binding"/>
    <property type="evidence" value="ECO:0007669"/>
    <property type="project" value="InterPro"/>
</dbReference>
<feature type="active site" description="Proton donor" evidence="2">
    <location>
        <position position="500"/>
    </location>
</feature>
<reference evidence="7" key="1">
    <citation type="journal article" date="2015" name="PeerJ">
        <title>First genomic representation of candidate bacterial phylum KSB3 points to enhanced environmental sensing as a trigger of wastewater bulking.</title>
        <authorList>
            <person name="Sekiguchi Y."/>
            <person name="Ohashi A."/>
            <person name="Parks D.H."/>
            <person name="Yamauchi T."/>
            <person name="Tyson G.W."/>
            <person name="Hugenholtz P."/>
        </authorList>
    </citation>
    <scope>NUCLEOTIDE SEQUENCE [LARGE SCALE GENOMIC DNA]</scope>
</reference>
<dbReference type="InterPro" id="IPR005194">
    <property type="entry name" value="Glyco_hydro_65_C"/>
</dbReference>
<dbReference type="HOGENOM" id="CLU_006285_2_2_0"/>
<evidence type="ECO:0000256" key="2">
    <source>
        <dbReference type="PIRSR" id="PIRSR036289-50"/>
    </source>
</evidence>
<dbReference type="PANTHER" id="PTHR11051">
    <property type="entry name" value="GLYCOSYL HYDROLASE-RELATED"/>
    <property type="match status" value="1"/>
</dbReference>
<dbReference type="InterPro" id="IPR005196">
    <property type="entry name" value="Glyco_hydro_65_N"/>
</dbReference>
<dbReference type="SUPFAM" id="SSF74650">
    <property type="entry name" value="Galactose mutarotase-like"/>
    <property type="match status" value="1"/>
</dbReference>
<dbReference type="InterPro" id="IPR017045">
    <property type="entry name" value="Malt_Pase/Glycosyl_Hdrlase"/>
</dbReference>
<dbReference type="GO" id="GO:0016757">
    <property type="term" value="F:glycosyltransferase activity"/>
    <property type="evidence" value="ECO:0007669"/>
    <property type="project" value="UniProtKB-ARBA"/>
</dbReference>
<evidence type="ECO:0000259" key="5">
    <source>
        <dbReference type="Pfam" id="PF03633"/>
    </source>
</evidence>
<feature type="binding site" evidence="3">
    <location>
        <begin position="612"/>
        <end position="613"/>
    </location>
    <ligand>
        <name>substrate</name>
    </ligand>
</feature>
<dbReference type="Proteomes" id="UP000030661">
    <property type="component" value="Unassembled WGS sequence"/>
</dbReference>
<evidence type="ECO:0000259" key="6">
    <source>
        <dbReference type="Pfam" id="PF03636"/>
    </source>
</evidence>
<dbReference type="Pfam" id="PF03636">
    <property type="entry name" value="Glyco_hydro_65N"/>
    <property type="match status" value="1"/>
</dbReference>
<comment type="similarity">
    <text evidence="1">Belongs to the glycosyl hydrolase 65 family.</text>
</comment>
<accession>A0A081C2X2</accession>
<dbReference type="Pfam" id="PF03632">
    <property type="entry name" value="Glyco_hydro_65m"/>
    <property type="match status" value="1"/>
</dbReference>
<organism evidence="7">
    <name type="scientific">Vecturithrix granuli</name>
    <dbReference type="NCBI Taxonomy" id="1499967"/>
    <lineage>
        <taxon>Bacteria</taxon>
        <taxon>Candidatus Moduliflexota</taxon>
        <taxon>Candidatus Vecturitrichia</taxon>
        <taxon>Candidatus Vecturitrichales</taxon>
        <taxon>Candidatus Vecturitrichaceae</taxon>
        <taxon>Candidatus Vecturithrix</taxon>
    </lineage>
</organism>
<dbReference type="InterPro" id="IPR037018">
    <property type="entry name" value="GH65_N"/>
</dbReference>
<dbReference type="Gene3D" id="2.70.98.40">
    <property type="entry name" value="Glycoside hydrolase, family 65, N-terminal domain"/>
    <property type="match status" value="1"/>
</dbReference>
<dbReference type="Pfam" id="PF03633">
    <property type="entry name" value="Glyco_hydro_65C"/>
    <property type="match status" value="1"/>
</dbReference>
<evidence type="ECO:0000313" key="7">
    <source>
        <dbReference type="EMBL" id="GAK58927.1"/>
    </source>
</evidence>
<dbReference type="PIRSF" id="PIRSF036289">
    <property type="entry name" value="Glycosyl_hydrolase_malt_phosph"/>
    <property type="match status" value="1"/>
</dbReference>
<feature type="domain" description="Glycoside hydrolase family 65 central catalytic" evidence="4">
    <location>
        <begin position="338"/>
        <end position="699"/>
    </location>
</feature>
<evidence type="ECO:0000256" key="1">
    <source>
        <dbReference type="ARBA" id="ARBA00006768"/>
    </source>
</evidence>
<dbReference type="InterPro" id="IPR008928">
    <property type="entry name" value="6-hairpin_glycosidase_sf"/>
</dbReference>
<dbReference type="eggNOG" id="COG1554">
    <property type="taxonomic scope" value="Bacteria"/>
</dbReference>
<dbReference type="InterPro" id="IPR005195">
    <property type="entry name" value="Glyco_hydro_65_M"/>
</dbReference>
<dbReference type="Gene3D" id="2.60.420.10">
    <property type="entry name" value="Maltose phosphorylase, domain 3"/>
    <property type="match status" value="1"/>
</dbReference>
<protein>
    <submittedName>
        <fullName evidence="7">Kojibiose phosphorylase</fullName>
    </submittedName>
</protein>
<dbReference type="InterPro" id="IPR011013">
    <property type="entry name" value="Gal_mutarotase_sf_dom"/>
</dbReference>
<dbReference type="InterPro" id="IPR012341">
    <property type="entry name" value="6hp_glycosidase-like_sf"/>
</dbReference>
<feature type="domain" description="Glycoside hydrolase family 65 N-terminal" evidence="6">
    <location>
        <begin position="19"/>
        <end position="281"/>
    </location>
</feature>
<dbReference type="AlphaFoldDB" id="A0A081C2X2"/>
<dbReference type="GO" id="GO:0005975">
    <property type="term" value="P:carbohydrate metabolic process"/>
    <property type="evidence" value="ECO:0007669"/>
    <property type="project" value="InterPro"/>
</dbReference>
<feature type="binding site" evidence="3">
    <location>
        <begin position="372"/>
        <end position="373"/>
    </location>
    <ligand>
        <name>substrate</name>
    </ligand>
</feature>
<keyword evidence="8" id="KW-1185">Reference proteome</keyword>
<evidence type="ECO:0000313" key="8">
    <source>
        <dbReference type="Proteomes" id="UP000030661"/>
    </source>
</evidence>
<evidence type="ECO:0000259" key="4">
    <source>
        <dbReference type="Pfam" id="PF03632"/>
    </source>
</evidence>
<dbReference type="EMBL" id="DF820469">
    <property type="protein sequence ID" value="GAK58927.1"/>
    <property type="molecule type" value="Genomic_DNA"/>
</dbReference>
<proteinExistence type="inferred from homology"/>
<dbReference type="GO" id="GO:0004553">
    <property type="term" value="F:hydrolase activity, hydrolyzing O-glycosyl compounds"/>
    <property type="evidence" value="ECO:0007669"/>
    <property type="project" value="TreeGrafter"/>
</dbReference>
<dbReference type="Gene3D" id="1.50.10.10">
    <property type="match status" value="1"/>
</dbReference>
<dbReference type="SUPFAM" id="SSF48208">
    <property type="entry name" value="Six-hairpin glycosidases"/>
    <property type="match status" value="1"/>
</dbReference>